<evidence type="ECO:0000259" key="8">
    <source>
        <dbReference type="PROSITE" id="PS50945"/>
    </source>
</evidence>
<dbReference type="Pfam" id="PF07651">
    <property type="entry name" value="ANTH"/>
    <property type="match status" value="1"/>
</dbReference>
<keyword evidence="4" id="KW-0009">Actin-binding</keyword>
<feature type="compositionally biased region" description="Polar residues" evidence="6">
    <location>
        <begin position="34"/>
        <end position="43"/>
    </location>
</feature>
<feature type="compositionally biased region" description="Pro residues" evidence="6">
    <location>
        <begin position="407"/>
        <end position="423"/>
    </location>
</feature>
<evidence type="ECO:0000259" key="7">
    <source>
        <dbReference type="PROSITE" id="PS50942"/>
    </source>
</evidence>
<dbReference type="GO" id="GO:0035615">
    <property type="term" value="F:clathrin adaptor activity"/>
    <property type="evidence" value="ECO:0007669"/>
    <property type="project" value="TreeGrafter"/>
</dbReference>
<dbReference type="FunFam" id="1.20.1410.10:FF:000004">
    <property type="entry name" value="Cytoskeleton assembly control protein Sla2"/>
    <property type="match status" value="1"/>
</dbReference>
<comment type="caution">
    <text evidence="9">The sequence shown here is derived from an EMBL/GenBank/DDBJ whole genome shotgun (WGS) entry which is preliminary data.</text>
</comment>
<dbReference type="PANTHER" id="PTHR10407:SF15">
    <property type="entry name" value="HUNTINGTIN INTERACTING PROTEIN 1"/>
    <property type="match status" value="1"/>
</dbReference>
<dbReference type="PROSITE" id="PS50942">
    <property type="entry name" value="ENTH"/>
    <property type="match status" value="1"/>
</dbReference>
<dbReference type="GO" id="GO:0051015">
    <property type="term" value="F:actin filament binding"/>
    <property type="evidence" value="ECO:0007669"/>
    <property type="project" value="TreeGrafter"/>
</dbReference>
<dbReference type="GO" id="GO:0006897">
    <property type="term" value="P:endocytosis"/>
    <property type="evidence" value="ECO:0007669"/>
    <property type="project" value="InterPro"/>
</dbReference>
<dbReference type="EMBL" id="SOZI01000086">
    <property type="protein sequence ID" value="TNY19724.1"/>
    <property type="molecule type" value="Genomic_DNA"/>
</dbReference>
<feature type="coiled-coil region" evidence="5">
    <location>
        <begin position="524"/>
        <end position="717"/>
    </location>
</feature>
<dbReference type="OrthoDB" id="10262320at2759"/>
<evidence type="ECO:0000256" key="3">
    <source>
        <dbReference type="ARBA" id="ARBA00022490"/>
    </source>
</evidence>
<keyword evidence="5" id="KW-0175">Coiled coil</keyword>
<feature type="compositionally biased region" description="Basic and acidic residues" evidence="6">
    <location>
        <begin position="110"/>
        <end position="120"/>
    </location>
</feature>
<comment type="similarity">
    <text evidence="2">Belongs to the SLA2 family.</text>
</comment>
<dbReference type="Proteomes" id="UP000311382">
    <property type="component" value="Unassembled WGS sequence"/>
</dbReference>
<evidence type="ECO:0000313" key="9">
    <source>
        <dbReference type="EMBL" id="TNY19724.1"/>
    </source>
</evidence>
<dbReference type="GO" id="GO:0032051">
    <property type="term" value="F:clathrin light chain binding"/>
    <property type="evidence" value="ECO:0007669"/>
    <property type="project" value="TreeGrafter"/>
</dbReference>
<dbReference type="SUPFAM" id="SSF109885">
    <property type="entry name" value="I/LWEQ domain"/>
    <property type="match status" value="1"/>
</dbReference>
<dbReference type="SUPFAM" id="SSF48464">
    <property type="entry name" value="ENTH/VHS domain"/>
    <property type="match status" value="1"/>
</dbReference>
<evidence type="ECO:0000256" key="4">
    <source>
        <dbReference type="ARBA" id="ARBA00023203"/>
    </source>
</evidence>
<dbReference type="GO" id="GO:0030479">
    <property type="term" value="C:actin cortical patch"/>
    <property type="evidence" value="ECO:0007669"/>
    <property type="project" value="TreeGrafter"/>
</dbReference>
<comment type="subcellular location">
    <subcellularLocation>
        <location evidence="1">Cytoplasm</location>
    </subcellularLocation>
</comment>
<dbReference type="InterPro" id="IPR013809">
    <property type="entry name" value="ENTH"/>
</dbReference>
<dbReference type="CDD" id="cd17007">
    <property type="entry name" value="ANTH_N_Sla2p"/>
    <property type="match status" value="1"/>
</dbReference>
<evidence type="ECO:0000256" key="2">
    <source>
        <dbReference type="ARBA" id="ARBA00010135"/>
    </source>
</evidence>
<dbReference type="AlphaFoldDB" id="A0A5C5FUQ5"/>
<gene>
    <name evidence="9" type="ORF">DMC30DRAFT_411941</name>
</gene>
<dbReference type="PANTHER" id="PTHR10407">
    <property type="entry name" value="HUNTINGTIN INTERACTING PROTEIN 1"/>
    <property type="match status" value="1"/>
</dbReference>
<proteinExistence type="inferred from homology"/>
<accession>A0A5C5FUQ5</accession>
<dbReference type="SMART" id="SM00307">
    <property type="entry name" value="ILWEQ"/>
    <property type="match status" value="1"/>
</dbReference>
<dbReference type="Pfam" id="PF01608">
    <property type="entry name" value="I_LWEQ"/>
    <property type="match status" value="1"/>
</dbReference>
<organism evidence="9 10">
    <name type="scientific">Rhodotorula diobovata</name>
    <dbReference type="NCBI Taxonomy" id="5288"/>
    <lineage>
        <taxon>Eukaryota</taxon>
        <taxon>Fungi</taxon>
        <taxon>Dikarya</taxon>
        <taxon>Basidiomycota</taxon>
        <taxon>Pucciniomycotina</taxon>
        <taxon>Microbotryomycetes</taxon>
        <taxon>Sporidiobolales</taxon>
        <taxon>Sporidiobolaceae</taxon>
        <taxon>Rhodotorula</taxon>
    </lineage>
</organism>
<dbReference type="SMART" id="SM00273">
    <property type="entry name" value="ENTH"/>
    <property type="match status" value="1"/>
</dbReference>
<feature type="region of interest" description="Disordered" evidence="6">
    <location>
        <begin position="30"/>
        <end position="63"/>
    </location>
</feature>
<dbReference type="GO" id="GO:0080025">
    <property type="term" value="F:phosphatidylinositol-3,5-bisphosphate binding"/>
    <property type="evidence" value="ECO:0007669"/>
    <property type="project" value="TreeGrafter"/>
</dbReference>
<feature type="compositionally biased region" description="Basic and acidic residues" evidence="6">
    <location>
        <begin position="450"/>
        <end position="480"/>
    </location>
</feature>
<sequence>MLRRQARVPTSVLAVCERGGRGPALCPCRPSAGSAPQPTPTSSHLERLWPVRASQTKPARQDRITHSCARFLVASPDPHTARHPRSHPPPSSRSHRFGSRSRANTATSDYIDRDRDDYDSRPSTLQHNPTRPVDKEKAEAELNNAIKKATNPDETAPKQKHVRKAIVYTWDYRSSASIWAALRVQPILSDEVQTFKGLITVHKILQEGHPITLKEAQNQTSWLETCARTVGGDASRGYGSLIRAYVKLILAKLKFHRHHTAFNGLFEYEEYVALRGIDDPNEGFETIMDLMNLQDDIDAFQKLIFAHFRGSANNECRISALVPQVKESYGIYRFIISMLRAMYRRTESMDALEPLKERYDHQHFSLRKFYYECSNLKYLTGLINVPKLPQDPPSLIDSGDTPDLPRRPPPQQSKQPTPPPAPPSAGIDIEEQRRALEEYERKQAALVAQRDADARRLREDQERQEREFAEQQRLQQQREREAQEALERQLREQQLVGMNQGRMAELEREILGLRGQWERDQMMLERYDARVKALEGELANVSATIQQQMSSKDQMLQQLQDQVTLWRNKYEALAKLYSQLRNEHLEMLGKYKQMQLKANSAQEAIDKMERMERDVKAKNLELADMMRERDRARFDLDRVKSSQKDEVERLKRDLRFAEERFEDASRSKGSEVSSVMSKFNRQIDELENSLRNKQDRIDELLSKLDDQRGEADRVRDEKDQEIAIMQEGMDDTIRQLSELQVTQGVADEAVNAQIDNLVLDQEKKFNDIIDSILQACAHKVDDALYELESPMHDGNQNSTPEYTLSMIEKATTSATEFAMVFDLFLSRDKGGEHVEVIKTANNFAQALAEVLTNTKGLSRLAPDDAAIDTLTQAGRVPGVAAVRFFNSVQSYRLQGAQPEARKEVVIRNNMEVRSALQKLAQSVEGLKPKAGAGNLAKASGDLNDLVESEMQAAARAIEEATKRLQALMARPKDSRQSATELQVHDAILASALAITNAIGRLIKAATDSQQEIVAQGKGSSTSTAFYKRNHRWTEGLISAAKAVARATTFLIETADGVISGTKTLEQLIVASNEVASATAQLVQASRVKSELMSQTQEQLERAAKAVTDACRALVRQVKAITEEQLQRDGDDLNPDAMNAHEFKMREMEVQVEIVTLEKNLADARRRLGAYRRSHYHAEE</sequence>
<name>A0A5C5FUQ5_9BASI</name>
<keyword evidence="10" id="KW-1185">Reference proteome</keyword>
<evidence type="ECO:0000313" key="10">
    <source>
        <dbReference type="Proteomes" id="UP000311382"/>
    </source>
</evidence>
<evidence type="ECO:0000256" key="6">
    <source>
        <dbReference type="SAM" id="MobiDB-lite"/>
    </source>
</evidence>
<dbReference type="InterPro" id="IPR030224">
    <property type="entry name" value="Sla2_fam"/>
</dbReference>
<dbReference type="GO" id="GO:0043325">
    <property type="term" value="F:phosphatidylinositol-3,4-bisphosphate binding"/>
    <property type="evidence" value="ECO:0007669"/>
    <property type="project" value="TreeGrafter"/>
</dbReference>
<feature type="region of interest" description="Disordered" evidence="6">
    <location>
        <begin position="76"/>
        <end position="136"/>
    </location>
</feature>
<feature type="coiled-coil region" evidence="5">
    <location>
        <begin position="1146"/>
        <end position="1173"/>
    </location>
</feature>
<dbReference type="PROSITE" id="PS50945">
    <property type="entry name" value="I_LWEQ"/>
    <property type="match status" value="1"/>
</dbReference>
<dbReference type="GO" id="GO:0048268">
    <property type="term" value="P:clathrin coat assembly"/>
    <property type="evidence" value="ECO:0007669"/>
    <property type="project" value="TreeGrafter"/>
</dbReference>
<dbReference type="InterPro" id="IPR008942">
    <property type="entry name" value="ENTH_VHS"/>
</dbReference>
<feature type="coiled-coil region" evidence="5">
    <location>
        <begin position="943"/>
        <end position="970"/>
    </location>
</feature>
<dbReference type="FunFam" id="1.25.40.90:FF:000021">
    <property type="entry name" value="Cytoskeleton assembly control protein Sla2"/>
    <property type="match status" value="1"/>
</dbReference>
<dbReference type="InterPro" id="IPR002558">
    <property type="entry name" value="ILWEQ_dom"/>
</dbReference>
<dbReference type="Gene3D" id="1.25.40.90">
    <property type="match status" value="1"/>
</dbReference>
<protein>
    <submittedName>
        <fullName evidence="9">Cytoskeleton assembly control protein</fullName>
    </submittedName>
</protein>
<feature type="domain" description="ENTH" evidence="7">
    <location>
        <begin position="134"/>
        <end position="263"/>
    </location>
</feature>
<dbReference type="GO" id="GO:0030136">
    <property type="term" value="C:clathrin-coated vesicle"/>
    <property type="evidence" value="ECO:0007669"/>
    <property type="project" value="TreeGrafter"/>
</dbReference>
<dbReference type="InterPro" id="IPR011417">
    <property type="entry name" value="ANTH_dom"/>
</dbReference>
<evidence type="ECO:0000256" key="5">
    <source>
        <dbReference type="SAM" id="Coils"/>
    </source>
</evidence>
<dbReference type="STRING" id="5288.A0A5C5FUQ5"/>
<feature type="region of interest" description="Disordered" evidence="6">
    <location>
        <begin position="390"/>
        <end position="426"/>
    </location>
</feature>
<dbReference type="Gene3D" id="1.20.1410.10">
    <property type="entry name" value="I/LWEQ domain"/>
    <property type="match status" value="1"/>
</dbReference>
<dbReference type="InterPro" id="IPR035964">
    <property type="entry name" value="I/LWEQ_dom_sf"/>
</dbReference>
<feature type="region of interest" description="Disordered" evidence="6">
    <location>
        <begin position="441"/>
        <end position="480"/>
    </location>
</feature>
<evidence type="ECO:0000256" key="1">
    <source>
        <dbReference type="ARBA" id="ARBA00004496"/>
    </source>
</evidence>
<dbReference type="GO" id="GO:0007015">
    <property type="term" value="P:actin filament organization"/>
    <property type="evidence" value="ECO:0007669"/>
    <property type="project" value="TreeGrafter"/>
</dbReference>
<reference evidence="9 10" key="1">
    <citation type="submission" date="2019-03" db="EMBL/GenBank/DDBJ databases">
        <title>Rhodosporidium diobovatum UCD-FST 08-225 genome sequencing, assembly, and annotation.</title>
        <authorList>
            <person name="Fakankun I.U."/>
            <person name="Fristensky B."/>
            <person name="Levin D.B."/>
        </authorList>
    </citation>
    <scope>NUCLEOTIDE SEQUENCE [LARGE SCALE GENOMIC DNA]</scope>
    <source>
        <strain evidence="9 10">UCD-FST 08-225</strain>
    </source>
</reference>
<feature type="domain" description="I/LWEQ" evidence="8">
    <location>
        <begin position="934"/>
        <end position="1178"/>
    </location>
</feature>
<keyword evidence="3" id="KW-0963">Cytoplasm</keyword>